<evidence type="ECO:0000256" key="1">
    <source>
        <dbReference type="SAM" id="SignalP"/>
    </source>
</evidence>
<accession>A0A8C5KVD0</accession>
<gene>
    <name evidence="2" type="primary">Cd180</name>
</gene>
<reference evidence="2" key="2">
    <citation type="submission" date="2025-09" db="UniProtKB">
        <authorList>
            <consortium name="Ensembl"/>
        </authorList>
    </citation>
    <scope>IDENTIFICATION</scope>
</reference>
<name>A0A8C5KVD0_JACJA</name>
<keyword evidence="3" id="KW-1185">Reference proteome</keyword>
<evidence type="ECO:0000313" key="3">
    <source>
        <dbReference type="Proteomes" id="UP000694385"/>
    </source>
</evidence>
<proteinExistence type="predicted"/>
<feature type="signal peptide" evidence="1">
    <location>
        <begin position="1"/>
        <end position="25"/>
    </location>
</feature>
<organism evidence="2 3">
    <name type="scientific">Jaculus jaculus</name>
    <name type="common">Lesser Egyptian jerboa</name>
    <dbReference type="NCBI Taxonomy" id="51337"/>
    <lineage>
        <taxon>Eukaryota</taxon>
        <taxon>Metazoa</taxon>
        <taxon>Chordata</taxon>
        <taxon>Craniata</taxon>
        <taxon>Vertebrata</taxon>
        <taxon>Euteleostomi</taxon>
        <taxon>Mammalia</taxon>
        <taxon>Eutheria</taxon>
        <taxon>Euarchontoglires</taxon>
        <taxon>Glires</taxon>
        <taxon>Rodentia</taxon>
        <taxon>Myomorpha</taxon>
        <taxon>Dipodoidea</taxon>
        <taxon>Dipodidae</taxon>
        <taxon>Dipodinae</taxon>
        <taxon>Jaculus</taxon>
    </lineage>
</organism>
<keyword evidence="1" id="KW-0732">Signal</keyword>
<dbReference type="GeneTree" id="ENSGT00940000161183"/>
<evidence type="ECO:0000313" key="2">
    <source>
        <dbReference type="Ensembl" id="ENSJJAP00000014718.1"/>
    </source>
</evidence>
<protein>
    <submittedName>
        <fullName evidence="2">CD180 antigen</fullName>
    </submittedName>
</protein>
<dbReference type="Proteomes" id="UP000694385">
    <property type="component" value="Unassembled WGS sequence"/>
</dbReference>
<sequence length="71" mass="7790">MAPRDVGCRFLAVLLLASCEAIASSDRMCTEGSPVLSFSQCTIWTTWKVCILEATVFPPFSSPETSRQRSC</sequence>
<feature type="chain" id="PRO_5034167984" evidence="1">
    <location>
        <begin position="26"/>
        <end position="71"/>
    </location>
</feature>
<dbReference type="Ensembl" id="ENSJJAT00000021221.1">
    <property type="protein sequence ID" value="ENSJJAP00000014718.1"/>
    <property type="gene ID" value="ENSJJAG00000017107.1"/>
</dbReference>
<dbReference type="AlphaFoldDB" id="A0A8C5KVD0"/>
<reference evidence="2" key="1">
    <citation type="submission" date="2025-08" db="UniProtKB">
        <authorList>
            <consortium name="Ensembl"/>
        </authorList>
    </citation>
    <scope>IDENTIFICATION</scope>
</reference>